<accession>A0A4C1Z5J9</accession>
<name>A0A4C1Z5J9_EUMVA</name>
<dbReference type="EMBL" id="BGZK01001572">
    <property type="protein sequence ID" value="GBP82592.1"/>
    <property type="molecule type" value="Genomic_DNA"/>
</dbReference>
<gene>
    <name evidence="1" type="ORF">EVAR_69814_1</name>
</gene>
<protein>
    <submittedName>
        <fullName evidence="1">Uncharacterized protein</fullName>
    </submittedName>
</protein>
<evidence type="ECO:0000313" key="1">
    <source>
        <dbReference type="EMBL" id="GBP82592.1"/>
    </source>
</evidence>
<sequence>MLRNLYLTLKGYDKVPPSLAAEYMEIMRKAKAGKAISWVDEDEDRATADIQFKYISSLDLEELCDKSGKYSIDSTRTVTPAKKVKTEFINNIATDIENFANGCIDPLNLNSTFVLAGKMEDKLSTKMEPVKRGLVDKTNTMPRHITFNDRAKIVKPVVGKALPFRRPPASAPLRPAFGSSAPREAQRTVQGQCPCYSLVTKQCVYGNVSLRKRIRTPDRRRPHVDDQQTRLAAVYGYAWL</sequence>
<reference evidence="1 2" key="1">
    <citation type="journal article" date="2019" name="Commun. Biol.">
        <title>The bagworm genome reveals a unique fibroin gene that provides high tensile strength.</title>
        <authorList>
            <person name="Kono N."/>
            <person name="Nakamura H."/>
            <person name="Ohtoshi R."/>
            <person name="Tomita M."/>
            <person name="Numata K."/>
            <person name="Arakawa K."/>
        </authorList>
    </citation>
    <scope>NUCLEOTIDE SEQUENCE [LARGE SCALE GENOMIC DNA]</scope>
</reference>
<organism evidence="1 2">
    <name type="scientific">Eumeta variegata</name>
    <name type="common">Bagworm moth</name>
    <name type="synonym">Eumeta japonica</name>
    <dbReference type="NCBI Taxonomy" id="151549"/>
    <lineage>
        <taxon>Eukaryota</taxon>
        <taxon>Metazoa</taxon>
        <taxon>Ecdysozoa</taxon>
        <taxon>Arthropoda</taxon>
        <taxon>Hexapoda</taxon>
        <taxon>Insecta</taxon>
        <taxon>Pterygota</taxon>
        <taxon>Neoptera</taxon>
        <taxon>Endopterygota</taxon>
        <taxon>Lepidoptera</taxon>
        <taxon>Glossata</taxon>
        <taxon>Ditrysia</taxon>
        <taxon>Tineoidea</taxon>
        <taxon>Psychidae</taxon>
        <taxon>Oiketicinae</taxon>
        <taxon>Eumeta</taxon>
    </lineage>
</organism>
<comment type="caution">
    <text evidence="1">The sequence shown here is derived from an EMBL/GenBank/DDBJ whole genome shotgun (WGS) entry which is preliminary data.</text>
</comment>
<dbReference type="AlphaFoldDB" id="A0A4C1Z5J9"/>
<keyword evidence="2" id="KW-1185">Reference proteome</keyword>
<dbReference type="OrthoDB" id="3176171at2759"/>
<evidence type="ECO:0000313" key="2">
    <source>
        <dbReference type="Proteomes" id="UP000299102"/>
    </source>
</evidence>
<dbReference type="Proteomes" id="UP000299102">
    <property type="component" value="Unassembled WGS sequence"/>
</dbReference>
<proteinExistence type="predicted"/>